<reference evidence="2" key="1">
    <citation type="journal article" date="2023" name="PhytoFront">
        <title>Draft Genome Resources of Seven Strains of Tilletia horrida, Causal Agent of Kernel Smut of Rice.</title>
        <authorList>
            <person name="Khanal S."/>
            <person name="Antony Babu S."/>
            <person name="Zhou X.G."/>
        </authorList>
    </citation>
    <scope>NUCLEOTIDE SEQUENCE</scope>
    <source>
        <strain evidence="2">TX3</strain>
    </source>
</reference>
<protein>
    <submittedName>
        <fullName evidence="2">Thioredoxin peroxidase dot5</fullName>
        <ecNumber evidence="2">1.11.1.24</ecNumber>
    </submittedName>
</protein>
<feature type="non-terminal residue" evidence="2">
    <location>
        <position position="109"/>
    </location>
</feature>
<keyword evidence="2" id="KW-0575">Peroxidase</keyword>
<feature type="region of interest" description="Disordered" evidence="1">
    <location>
        <begin position="1"/>
        <end position="81"/>
    </location>
</feature>
<accession>A0AAN6GA40</accession>
<dbReference type="EC" id="1.11.1.24" evidence="2"/>
<evidence type="ECO:0000313" key="3">
    <source>
        <dbReference type="Proteomes" id="UP001176521"/>
    </source>
</evidence>
<keyword evidence="3" id="KW-1185">Reference proteome</keyword>
<dbReference type="AlphaFoldDB" id="A0AAN6GA40"/>
<organism evidence="2 3">
    <name type="scientific">Tilletia horrida</name>
    <dbReference type="NCBI Taxonomy" id="155126"/>
    <lineage>
        <taxon>Eukaryota</taxon>
        <taxon>Fungi</taxon>
        <taxon>Dikarya</taxon>
        <taxon>Basidiomycota</taxon>
        <taxon>Ustilaginomycotina</taxon>
        <taxon>Exobasidiomycetes</taxon>
        <taxon>Tilletiales</taxon>
        <taxon>Tilletiaceae</taxon>
        <taxon>Tilletia</taxon>
    </lineage>
</organism>
<name>A0AAN6GA40_9BASI</name>
<comment type="caution">
    <text evidence="2">The sequence shown here is derived from an EMBL/GenBank/DDBJ whole genome shotgun (WGS) entry which is preliminary data.</text>
</comment>
<dbReference type="Gene3D" id="3.40.30.10">
    <property type="entry name" value="Glutaredoxin"/>
    <property type="match status" value="1"/>
</dbReference>
<evidence type="ECO:0000256" key="1">
    <source>
        <dbReference type="SAM" id="MobiDB-lite"/>
    </source>
</evidence>
<feature type="compositionally biased region" description="Low complexity" evidence="1">
    <location>
        <begin position="1"/>
        <end position="59"/>
    </location>
</feature>
<evidence type="ECO:0000313" key="2">
    <source>
        <dbReference type="EMBL" id="KAK0522321.1"/>
    </source>
</evidence>
<sequence>MVTTRSRTAGTTASSTASSTAAAASTKKTTSSSAATSKPASAPKKTTAAAAAAPASSKALSVGDALPESTPELTVHSGKEGETTSLGALVDASAKGIVVFFYPAANTPG</sequence>
<gene>
    <name evidence="2" type="primary">DOT5</name>
    <name evidence="2" type="ORF">OC842_006503</name>
</gene>
<keyword evidence="2" id="KW-0560">Oxidoreductase</keyword>
<dbReference type="GO" id="GO:0140824">
    <property type="term" value="F:thioredoxin-dependent peroxiredoxin activity"/>
    <property type="evidence" value="ECO:0007669"/>
    <property type="project" value="UniProtKB-EC"/>
</dbReference>
<dbReference type="Proteomes" id="UP001176521">
    <property type="component" value="Unassembled WGS sequence"/>
</dbReference>
<proteinExistence type="predicted"/>
<dbReference type="EMBL" id="JAPDMQ010000596">
    <property type="protein sequence ID" value="KAK0522321.1"/>
    <property type="molecule type" value="Genomic_DNA"/>
</dbReference>